<dbReference type="Proteomes" id="UP001178507">
    <property type="component" value="Unassembled WGS sequence"/>
</dbReference>
<dbReference type="AlphaFoldDB" id="A0AA36MQ77"/>
<name>A0AA36MQ77_9DINO</name>
<evidence type="ECO:0000313" key="3">
    <source>
        <dbReference type="Proteomes" id="UP001178507"/>
    </source>
</evidence>
<evidence type="ECO:0000313" key="2">
    <source>
        <dbReference type="EMBL" id="CAJ1376018.1"/>
    </source>
</evidence>
<dbReference type="EMBL" id="CAUJNA010000357">
    <property type="protein sequence ID" value="CAJ1376018.1"/>
    <property type="molecule type" value="Genomic_DNA"/>
</dbReference>
<evidence type="ECO:0000256" key="1">
    <source>
        <dbReference type="SAM" id="MobiDB-lite"/>
    </source>
</evidence>
<protein>
    <submittedName>
        <fullName evidence="2">Uncharacterized protein</fullName>
    </submittedName>
</protein>
<feature type="compositionally biased region" description="Polar residues" evidence="1">
    <location>
        <begin position="200"/>
        <end position="209"/>
    </location>
</feature>
<dbReference type="SUPFAM" id="SSF52047">
    <property type="entry name" value="RNI-like"/>
    <property type="match status" value="1"/>
</dbReference>
<gene>
    <name evidence="2" type="ORF">EVOR1521_LOCUS5184</name>
</gene>
<reference evidence="2" key="1">
    <citation type="submission" date="2023-08" db="EMBL/GenBank/DDBJ databases">
        <authorList>
            <person name="Chen Y."/>
            <person name="Shah S."/>
            <person name="Dougan E. K."/>
            <person name="Thang M."/>
            <person name="Chan C."/>
        </authorList>
    </citation>
    <scope>NUCLEOTIDE SEQUENCE</scope>
</reference>
<sequence>MRLSGSRRALRPRDRARRNEAATEPCLWAQLCPEPEDLPGLNRLLARCLKIASHGPYRLSPSLCMQFSKCTQLEELALSGFRGHDLENFCQQRCQVNSLRALSIECDPYFNLGSFSHNTGAHMASLPAKWLSCFPNLERLVCDYLRVEGESEPDHCESESEPEMLWRDSLSEVESVTAPGPGPRDVPGGAGAVAGLPRSASASPLGSVASTAASATPRLELPMVVRHREASQRSFAGSPQLSPRRRLRELSLVAVVKGVGSTWNSPHCRCDLPALALLAPNLQKLQVRSPNIALGRMSRRPGQRIEGLIKVSRHFCSTGLRELLGAGYQFPKLRELQVEVLKDDTGQAWDSQGSVLSLPKAQTRTSHLALALAVHDRPFRLSVGASCTLAEKLRSAASALSGATLPQTSAASAEGSVALLRRFAAAEQHLALLQHLEHFEHREAAPVSEEVALVGELDLEIQEVA</sequence>
<feature type="region of interest" description="Disordered" evidence="1">
    <location>
        <begin position="171"/>
        <end position="209"/>
    </location>
</feature>
<accession>A0AA36MQ77</accession>
<comment type="caution">
    <text evidence="2">The sequence shown here is derived from an EMBL/GenBank/DDBJ whole genome shotgun (WGS) entry which is preliminary data.</text>
</comment>
<organism evidence="2 3">
    <name type="scientific">Effrenium voratum</name>
    <dbReference type="NCBI Taxonomy" id="2562239"/>
    <lineage>
        <taxon>Eukaryota</taxon>
        <taxon>Sar</taxon>
        <taxon>Alveolata</taxon>
        <taxon>Dinophyceae</taxon>
        <taxon>Suessiales</taxon>
        <taxon>Symbiodiniaceae</taxon>
        <taxon>Effrenium</taxon>
    </lineage>
</organism>
<proteinExistence type="predicted"/>
<keyword evidence="3" id="KW-1185">Reference proteome</keyword>